<comment type="catalytic activity">
    <reaction evidence="5">
        <text>O-phospho-L-tyrosyl-[protein] + H2O = L-tyrosyl-[protein] + phosphate</text>
        <dbReference type="Rhea" id="RHEA:10684"/>
        <dbReference type="Rhea" id="RHEA-COMP:10136"/>
        <dbReference type="Rhea" id="RHEA-COMP:20101"/>
        <dbReference type="ChEBI" id="CHEBI:15377"/>
        <dbReference type="ChEBI" id="CHEBI:43474"/>
        <dbReference type="ChEBI" id="CHEBI:46858"/>
        <dbReference type="ChEBI" id="CHEBI:61978"/>
        <dbReference type="EC" id="3.1.3.48"/>
    </reaction>
</comment>
<accession>A0A9D0YTF1</accession>
<dbReference type="InterPro" id="IPR016667">
    <property type="entry name" value="Caps_polysacc_synth_CpsB/CapC"/>
</dbReference>
<dbReference type="Proteomes" id="UP000886879">
    <property type="component" value="Unassembled WGS sequence"/>
</dbReference>
<evidence type="ECO:0000256" key="5">
    <source>
        <dbReference type="ARBA" id="ARBA00051722"/>
    </source>
</evidence>
<dbReference type="EMBL" id="DVFO01000090">
    <property type="protein sequence ID" value="HIQ61617.1"/>
    <property type="molecule type" value="Genomic_DNA"/>
</dbReference>
<evidence type="ECO:0000256" key="1">
    <source>
        <dbReference type="ARBA" id="ARBA00005750"/>
    </source>
</evidence>
<dbReference type="GO" id="GO:0004725">
    <property type="term" value="F:protein tyrosine phosphatase activity"/>
    <property type="evidence" value="ECO:0007669"/>
    <property type="project" value="UniProtKB-EC"/>
</dbReference>
<evidence type="ECO:0000256" key="4">
    <source>
        <dbReference type="ARBA" id="ARBA00022912"/>
    </source>
</evidence>
<evidence type="ECO:0000256" key="2">
    <source>
        <dbReference type="ARBA" id="ARBA00013064"/>
    </source>
</evidence>
<dbReference type="PANTHER" id="PTHR39181:SF1">
    <property type="entry name" value="TYROSINE-PROTEIN PHOSPHATASE YWQE"/>
    <property type="match status" value="1"/>
</dbReference>
<reference evidence="6" key="2">
    <citation type="journal article" date="2021" name="PeerJ">
        <title>Extensive microbial diversity within the chicken gut microbiome revealed by metagenomics and culture.</title>
        <authorList>
            <person name="Gilroy R."/>
            <person name="Ravi A."/>
            <person name="Getino M."/>
            <person name="Pursley I."/>
            <person name="Horton D.L."/>
            <person name="Alikhan N.F."/>
            <person name="Baker D."/>
            <person name="Gharbi K."/>
            <person name="Hall N."/>
            <person name="Watson M."/>
            <person name="Adriaenssens E.M."/>
            <person name="Foster-Nyarko E."/>
            <person name="Jarju S."/>
            <person name="Secka A."/>
            <person name="Antonio M."/>
            <person name="Oren A."/>
            <person name="Chaudhuri R.R."/>
            <person name="La Ragione R."/>
            <person name="Hildebrand F."/>
            <person name="Pallen M.J."/>
        </authorList>
    </citation>
    <scope>NUCLEOTIDE SEQUENCE</scope>
    <source>
        <strain evidence="6">ChiGjej2B2-12916</strain>
    </source>
</reference>
<name>A0A9D0YTF1_9FIRM</name>
<evidence type="ECO:0000313" key="6">
    <source>
        <dbReference type="EMBL" id="HIQ61617.1"/>
    </source>
</evidence>
<dbReference type="GO" id="GO:0030145">
    <property type="term" value="F:manganese ion binding"/>
    <property type="evidence" value="ECO:0007669"/>
    <property type="project" value="InterPro"/>
</dbReference>
<reference evidence="6" key="1">
    <citation type="submission" date="2020-10" db="EMBL/GenBank/DDBJ databases">
        <authorList>
            <person name="Gilroy R."/>
        </authorList>
    </citation>
    <scope>NUCLEOTIDE SEQUENCE</scope>
    <source>
        <strain evidence="6">ChiGjej2B2-12916</strain>
    </source>
</reference>
<dbReference type="Pfam" id="PF19567">
    <property type="entry name" value="CpsB_CapC"/>
    <property type="match status" value="1"/>
</dbReference>
<dbReference type="AlphaFoldDB" id="A0A9D0YTF1"/>
<keyword evidence="4" id="KW-0904">Protein phosphatase</keyword>
<keyword evidence="3" id="KW-0378">Hydrolase</keyword>
<comment type="caution">
    <text evidence="6">The sequence shown here is derived from an EMBL/GenBank/DDBJ whole genome shotgun (WGS) entry which is preliminary data.</text>
</comment>
<evidence type="ECO:0000256" key="3">
    <source>
        <dbReference type="ARBA" id="ARBA00022801"/>
    </source>
</evidence>
<evidence type="ECO:0000313" key="7">
    <source>
        <dbReference type="Proteomes" id="UP000886879"/>
    </source>
</evidence>
<dbReference type="SUPFAM" id="SSF89550">
    <property type="entry name" value="PHP domain-like"/>
    <property type="match status" value="1"/>
</dbReference>
<dbReference type="EC" id="3.1.3.48" evidence="2"/>
<proteinExistence type="inferred from homology"/>
<dbReference type="PANTHER" id="PTHR39181">
    <property type="entry name" value="TYROSINE-PROTEIN PHOSPHATASE YWQE"/>
    <property type="match status" value="1"/>
</dbReference>
<comment type="similarity">
    <text evidence="1">Belongs to the metallo-dependent hydrolases superfamily. CpsB/CapC family.</text>
</comment>
<protein>
    <recommendedName>
        <fullName evidence="2">protein-tyrosine-phosphatase</fullName>
        <ecNumber evidence="2">3.1.3.48</ecNumber>
    </recommendedName>
</protein>
<dbReference type="Gene3D" id="3.20.20.140">
    <property type="entry name" value="Metal-dependent hydrolases"/>
    <property type="match status" value="1"/>
</dbReference>
<organism evidence="6 7">
    <name type="scientific">Candidatus Enterenecus faecium</name>
    <dbReference type="NCBI Taxonomy" id="2840780"/>
    <lineage>
        <taxon>Bacteria</taxon>
        <taxon>Bacillati</taxon>
        <taxon>Bacillota</taxon>
        <taxon>Clostridia</taxon>
        <taxon>Eubacteriales</taxon>
        <taxon>Candidatus Enterenecus</taxon>
    </lineage>
</organism>
<dbReference type="PIRSF" id="PIRSF016557">
    <property type="entry name" value="Caps_synth_CpsB"/>
    <property type="match status" value="1"/>
</dbReference>
<sequence>MIDIHAHILPGVDDGALDWNEAVHMAQMAVDGGVSAMIVTPHCNMRYQNFYTPDLIEHKRHFQNMLREYQIPLKLYFGMEIMGSYDVGQQLRAGRLATLNDSRYPLVEFHFTGSGQEETEILDSILRHGYRPIVAHPERYLYVQEQPELLNTWGEMGCLFQINRGSLLGRFGHRAEELSYSMVDRGYADVVASDAHSASQRTPWMADVREMLEEEFSQEVAYTLLEKNPRRILEDQDMPKRMANWF</sequence>
<dbReference type="InterPro" id="IPR016195">
    <property type="entry name" value="Pol/histidinol_Pase-like"/>
</dbReference>
<gene>
    <name evidence="6" type="ORF">IAD31_08515</name>
</gene>